<dbReference type="EMBL" id="SRRZ01000048">
    <property type="protein sequence ID" value="NQE35151.1"/>
    <property type="molecule type" value="Genomic_DNA"/>
</dbReference>
<dbReference type="PANTHER" id="PTHR43304:SF1">
    <property type="entry name" value="PAC DOMAIN-CONTAINING PROTEIN"/>
    <property type="match status" value="1"/>
</dbReference>
<comment type="caution">
    <text evidence="10">The sequence shown here is derived from an EMBL/GenBank/DDBJ whole genome shotgun (WGS) entry which is preliminary data.</text>
</comment>
<dbReference type="SMART" id="SM00387">
    <property type="entry name" value="HATPase_c"/>
    <property type="match status" value="1"/>
</dbReference>
<evidence type="ECO:0000259" key="8">
    <source>
        <dbReference type="PROSITE" id="PS50109"/>
    </source>
</evidence>
<evidence type="ECO:0000256" key="5">
    <source>
        <dbReference type="ARBA" id="ARBA00022777"/>
    </source>
</evidence>
<dbReference type="RefSeq" id="WP_172188314.1">
    <property type="nucleotide sequence ID" value="NZ_CAWPPK010000261.1"/>
</dbReference>
<dbReference type="InterPro" id="IPR036890">
    <property type="entry name" value="HATPase_C_sf"/>
</dbReference>
<evidence type="ECO:0000313" key="10">
    <source>
        <dbReference type="EMBL" id="NQE35151.1"/>
    </source>
</evidence>
<proteinExistence type="predicted"/>
<dbReference type="SUPFAM" id="SSF47384">
    <property type="entry name" value="Homodimeric domain of signal transducing histidine kinase"/>
    <property type="match status" value="1"/>
</dbReference>
<dbReference type="Gene3D" id="1.10.287.130">
    <property type="match status" value="1"/>
</dbReference>
<dbReference type="InterPro" id="IPR003661">
    <property type="entry name" value="HisK_dim/P_dom"/>
</dbReference>
<keyword evidence="5" id="KW-0418">Kinase</keyword>
<dbReference type="PROSITE" id="PS50109">
    <property type="entry name" value="HIS_KIN"/>
    <property type="match status" value="1"/>
</dbReference>
<dbReference type="PROSITE" id="PS50110">
    <property type="entry name" value="RESPONSE_REGULATORY"/>
    <property type="match status" value="1"/>
</dbReference>
<gene>
    <name evidence="10" type="primary">cph1_7</name>
    <name evidence="10" type="ORF">E5S67_02881</name>
</gene>
<keyword evidence="4 10" id="KW-0808">Transferase</keyword>
<evidence type="ECO:0000256" key="6">
    <source>
        <dbReference type="ARBA" id="ARBA00023012"/>
    </source>
</evidence>
<dbReference type="InterPro" id="IPR001789">
    <property type="entry name" value="Sig_transdc_resp-reg_receiver"/>
</dbReference>
<dbReference type="Gene3D" id="3.30.565.10">
    <property type="entry name" value="Histidine kinase-like ATPase, C-terminal domain"/>
    <property type="match status" value="1"/>
</dbReference>
<sequence>MKNQQPRTPLGNILVVDDTAENLRLLSTMLNQRGYTPRCVINGKMALRACNSNPPDLILLDIMMPEMNGYEVCQHLKLEPKTREIPVIFISAKDEVFDKVNAFAVGAVDYISKPFQFEEVLARIESHLSLRNLQKQLKEQNVLLQEEIISRLAVEKTIHEKNQILQQEISTRRAVEQTLQEQNLLLQQEISNRQHAESALLKSNQELARSNAELEQFAYVASHDLQAPLATIASYAQLLEKRYKNQLDSQASKFIGNIVQGCTRMQTLIDDLLEYSRVGRSQKPFQLTNCNHAVEQALANLQGAIRQTQAVVTYNELPAVMGDISQLVQLFQNLVSNAIKYRHDAPPVVHITACKQEKDWLFSVSDNGIGIATQHQERIFQIFQRLHTQREYSGTGIGLAICQKIVERHGGCIWVDSEPDRGSTFHFTLA</sequence>
<feature type="modified residue" description="4-aspartylphosphate" evidence="7">
    <location>
        <position position="61"/>
    </location>
</feature>
<evidence type="ECO:0000259" key="9">
    <source>
        <dbReference type="PROSITE" id="PS50110"/>
    </source>
</evidence>
<dbReference type="PRINTS" id="PR00344">
    <property type="entry name" value="BCTRLSENSOR"/>
</dbReference>
<dbReference type="Gene3D" id="3.40.50.2300">
    <property type="match status" value="1"/>
</dbReference>
<evidence type="ECO:0000256" key="4">
    <source>
        <dbReference type="ARBA" id="ARBA00022679"/>
    </source>
</evidence>
<dbReference type="CDD" id="cd00082">
    <property type="entry name" value="HisKA"/>
    <property type="match status" value="1"/>
</dbReference>
<protein>
    <recommendedName>
        <fullName evidence="2">histidine kinase</fullName>
        <ecNumber evidence="2">2.7.13.3</ecNumber>
    </recommendedName>
</protein>
<dbReference type="GO" id="GO:0004673">
    <property type="term" value="F:protein histidine kinase activity"/>
    <property type="evidence" value="ECO:0007669"/>
    <property type="project" value="UniProtKB-EC"/>
</dbReference>
<name>A0ABX2CXY1_9CYAN</name>
<evidence type="ECO:0000256" key="3">
    <source>
        <dbReference type="ARBA" id="ARBA00022553"/>
    </source>
</evidence>
<dbReference type="Proteomes" id="UP000702425">
    <property type="component" value="Unassembled WGS sequence"/>
</dbReference>
<feature type="domain" description="Histidine kinase" evidence="8">
    <location>
        <begin position="220"/>
        <end position="430"/>
    </location>
</feature>
<dbReference type="Pfam" id="PF02518">
    <property type="entry name" value="HATPase_c"/>
    <property type="match status" value="1"/>
</dbReference>
<dbReference type="InterPro" id="IPR003594">
    <property type="entry name" value="HATPase_dom"/>
</dbReference>
<keyword evidence="11" id="KW-1185">Reference proteome</keyword>
<dbReference type="CDD" id="cd19920">
    <property type="entry name" value="REC_PA4781-like"/>
    <property type="match status" value="1"/>
</dbReference>
<dbReference type="Pfam" id="PF00072">
    <property type="entry name" value="Response_reg"/>
    <property type="match status" value="1"/>
</dbReference>
<organism evidence="10 11">
    <name type="scientific">Microcoleus asticus IPMA8</name>
    <dbReference type="NCBI Taxonomy" id="2563858"/>
    <lineage>
        <taxon>Bacteria</taxon>
        <taxon>Bacillati</taxon>
        <taxon>Cyanobacteriota</taxon>
        <taxon>Cyanophyceae</taxon>
        <taxon>Oscillatoriophycideae</taxon>
        <taxon>Oscillatoriales</taxon>
        <taxon>Microcoleaceae</taxon>
        <taxon>Microcoleus</taxon>
        <taxon>Microcoleus asticus</taxon>
    </lineage>
</organism>
<dbReference type="InterPro" id="IPR052162">
    <property type="entry name" value="Sensor_kinase/Photoreceptor"/>
</dbReference>
<dbReference type="InterPro" id="IPR005467">
    <property type="entry name" value="His_kinase_dom"/>
</dbReference>
<dbReference type="SMART" id="SM00448">
    <property type="entry name" value="REC"/>
    <property type="match status" value="1"/>
</dbReference>
<dbReference type="SMART" id="SM00388">
    <property type="entry name" value="HisKA"/>
    <property type="match status" value="1"/>
</dbReference>
<accession>A0ABX2CXY1</accession>
<feature type="domain" description="Response regulatory" evidence="9">
    <location>
        <begin position="12"/>
        <end position="128"/>
    </location>
</feature>
<keyword evidence="3 7" id="KW-0597">Phosphoprotein</keyword>
<dbReference type="InterPro" id="IPR004358">
    <property type="entry name" value="Sig_transdc_His_kin-like_C"/>
</dbReference>
<reference evidence="10 11" key="1">
    <citation type="journal article" date="2020" name="Sci. Rep.">
        <title>A novel cyanobacterial geosmin producer, revising GeoA distribution and dispersion patterns in Bacteria.</title>
        <authorList>
            <person name="Churro C."/>
            <person name="Semedo-Aguiar A.P."/>
            <person name="Silva A.D."/>
            <person name="Pereira-Leal J.B."/>
            <person name="Leite R.B."/>
        </authorList>
    </citation>
    <scope>NUCLEOTIDE SEQUENCE [LARGE SCALE GENOMIC DNA]</scope>
    <source>
        <strain evidence="10 11">IPMA8</strain>
    </source>
</reference>
<evidence type="ECO:0000313" key="11">
    <source>
        <dbReference type="Proteomes" id="UP000702425"/>
    </source>
</evidence>
<dbReference type="InterPro" id="IPR011006">
    <property type="entry name" value="CheY-like_superfamily"/>
</dbReference>
<evidence type="ECO:0000256" key="2">
    <source>
        <dbReference type="ARBA" id="ARBA00012438"/>
    </source>
</evidence>
<evidence type="ECO:0000256" key="1">
    <source>
        <dbReference type="ARBA" id="ARBA00000085"/>
    </source>
</evidence>
<dbReference type="Pfam" id="PF00512">
    <property type="entry name" value="HisKA"/>
    <property type="match status" value="1"/>
</dbReference>
<dbReference type="SUPFAM" id="SSF55874">
    <property type="entry name" value="ATPase domain of HSP90 chaperone/DNA topoisomerase II/histidine kinase"/>
    <property type="match status" value="1"/>
</dbReference>
<dbReference type="EC" id="2.7.13.3" evidence="2"/>
<comment type="catalytic activity">
    <reaction evidence="1">
        <text>ATP + protein L-histidine = ADP + protein N-phospho-L-histidine.</text>
        <dbReference type="EC" id="2.7.13.3"/>
    </reaction>
</comment>
<evidence type="ECO:0000256" key="7">
    <source>
        <dbReference type="PROSITE-ProRule" id="PRU00169"/>
    </source>
</evidence>
<dbReference type="InterPro" id="IPR036097">
    <property type="entry name" value="HisK_dim/P_sf"/>
</dbReference>
<dbReference type="SUPFAM" id="SSF52172">
    <property type="entry name" value="CheY-like"/>
    <property type="match status" value="1"/>
</dbReference>
<dbReference type="PANTHER" id="PTHR43304">
    <property type="entry name" value="PHYTOCHROME-LIKE PROTEIN CPH1"/>
    <property type="match status" value="1"/>
</dbReference>
<keyword evidence="6" id="KW-0902">Two-component regulatory system</keyword>